<dbReference type="AlphaFoldDB" id="A0A366IIP1"/>
<dbReference type="EMBL" id="QNSB01000009">
    <property type="protein sequence ID" value="RBP70335.1"/>
    <property type="molecule type" value="Genomic_DNA"/>
</dbReference>
<evidence type="ECO:0000313" key="3">
    <source>
        <dbReference type="Proteomes" id="UP000253509"/>
    </source>
</evidence>
<organism evidence="2 3">
    <name type="scientific">Brevibacterium celere</name>
    <dbReference type="NCBI Taxonomy" id="225845"/>
    <lineage>
        <taxon>Bacteria</taxon>
        <taxon>Bacillati</taxon>
        <taxon>Actinomycetota</taxon>
        <taxon>Actinomycetes</taxon>
        <taxon>Micrococcales</taxon>
        <taxon>Brevibacteriaceae</taxon>
        <taxon>Brevibacterium</taxon>
    </lineage>
</organism>
<sequence>MGFDDLINQAKDALSSDQAEQISDQGLDRAADFGNDLSGGRFGDQIDQGREAADGHVGTE</sequence>
<feature type="region of interest" description="Disordered" evidence="1">
    <location>
        <begin position="12"/>
        <end position="60"/>
    </location>
</feature>
<feature type="compositionally biased region" description="Polar residues" evidence="1">
    <location>
        <begin position="15"/>
        <end position="24"/>
    </location>
</feature>
<dbReference type="Proteomes" id="UP000253509">
    <property type="component" value="Unassembled WGS sequence"/>
</dbReference>
<keyword evidence="3" id="KW-1185">Reference proteome</keyword>
<dbReference type="Pfam" id="PF14013">
    <property type="entry name" value="MT0933_antitox"/>
    <property type="match status" value="1"/>
</dbReference>
<accession>A0A366IIP1</accession>
<name>A0A366IIP1_9MICO</name>
<gene>
    <name evidence="2" type="ORF">DFO65_109108</name>
</gene>
<feature type="compositionally biased region" description="Basic and acidic residues" evidence="1">
    <location>
        <begin position="47"/>
        <end position="60"/>
    </location>
</feature>
<proteinExistence type="predicted"/>
<reference evidence="2 3" key="1">
    <citation type="submission" date="2018-06" db="EMBL/GenBank/DDBJ databases">
        <title>Freshwater and sediment microbial communities from various areas in North America, analyzing microbe dynamics in response to fracking.</title>
        <authorList>
            <person name="Lamendella R."/>
        </authorList>
    </citation>
    <scope>NUCLEOTIDE SEQUENCE [LARGE SCALE GENOMIC DNA]</scope>
    <source>
        <strain evidence="2 3">3b_TX</strain>
    </source>
</reference>
<dbReference type="InterPro" id="IPR028037">
    <property type="entry name" value="Antitoxin_Rv0909/MT0933"/>
</dbReference>
<dbReference type="RefSeq" id="WP_113904903.1">
    <property type="nucleotide sequence ID" value="NZ_QNSB01000009.1"/>
</dbReference>
<evidence type="ECO:0000256" key="1">
    <source>
        <dbReference type="SAM" id="MobiDB-lite"/>
    </source>
</evidence>
<protein>
    <submittedName>
        <fullName evidence="2">Antitoxin protein of toxin-antitoxin system</fullName>
    </submittedName>
</protein>
<comment type="caution">
    <text evidence="2">The sequence shown here is derived from an EMBL/GenBank/DDBJ whole genome shotgun (WGS) entry which is preliminary data.</text>
</comment>
<evidence type="ECO:0000313" key="2">
    <source>
        <dbReference type="EMBL" id="RBP70335.1"/>
    </source>
</evidence>